<gene>
    <name evidence="4" type="ORF">A3Q41_02121</name>
</gene>
<dbReference type="EMBL" id="CP015220">
    <property type="protein sequence ID" value="AMY23423.1"/>
    <property type="molecule type" value="Genomic_DNA"/>
</dbReference>
<evidence type="ECO:0000313" key="5">
    <source>
        <dbReference type="Proteomes" id="UP000076038"/>
    </source>
</evidence>
<dbReference type="KEGG" id="rhs:A3Q41_02121"/>
<evidence type="ECO:0000256" key="1">
    <source>
        <dbReference type="ARBA" id="ARBA00022676"/>
    </source>
</evidence>
<dbReference type="Pfam" id="PF13439">
    <property type="entry name" value="Glyco_transf_4"/>
    <property type="match status" value="1"/>
</dbReference>
<feature type="domain" description="Glycosyltransferase subfamily 4-like N-terminal" evidence="3">
    <location>
        <begin position="63"/>
        <end position="147"/>
    </location>
</feature>
<dbReference type="InterPro" id="IPR050194">
    <property type="entry name" value="Glycosyltransferase_grp1"/>
</dbReference>
<keyword evidence="5" id="KW-1185">Reference proteome</keyword>
<sequence length="367" mass="40593">MPARLLRVLHVSEAFGGGVRTAMVNYVIGTPEFEHSMVLRLRAGHETVEVPEDVDVKYVSGGLIDFFKAALRAVDQGDYDIVHLHSSYAGVLRAFLPRNVRIVYTPHCYVMEAKKSAYRTVTYRMVEKALAQRPQLLMAVSPREAAIGLSLRPSMHAEIVENVAVALPVPFTKAHRNSAKPIITMVGRIMAQKDPFFFADVARQLGTERFRFMWIGDGDDDGRLALEEAGVEVTGWLPSADVWDVLEITDLYLHTAAWEGGPLSTLEAADAGCPLLARTITSMESLGYPLAGTEPGAVASSVERFFADPAYREDVSMTSRQIARNASLENLGRNLAHLYGRAMVELKPRTVRAEREQHRVERTAAIS</sequence>
<dbReference type="AlphaFoldDB" id="A0A143QJT3"/>
<name>A0A143QJT3_RHOFA</name>
<dbReference type="Gene3D" id="3.40.50.2000">
    <property type="entry name" value="Glycogen Phosphorylase B"/>
    <property type="match status" value="2"/>
</dbReference>
<evidence type="ECO:0000256" key="2">
    <source>
        <dbReference type="ARBA" id="ARBA00022679"/>
    </source>
</evidence>
<dbReference type="GO" id="GO:1901137">
    <property type="term" value="P:carbohydrate derivative biosynthetic process"/>
    <property type="evidence" value="ECO:0007669"/>
    <property type="project" value="UniProtKB-ARBA"/>
</dbReference>
<accession>A0A143QJT3</accession>
<dbReference type="PANTHER" id="PTHR45947">
    <property type="entry name" value="SULFOQUINOVOSYL TRANSFERASE SQD2"/>
    <property type="match status" value="1"/>
</dbReference>
<evidence type="ECO:0000313" key="4">
    <source>
        <dbReference type="EMBL" id="AMY23423.1"/>
    </source>
</evidence>
<keyword evidence="2" id="KW-0808">Transferase</keyword>
<dbReference type="GO" id="GO:1903509">
    <property type="term" value="P:liposaccharide metabolic process"/>
    <property type="evidence" value="ECO:0007669"/>
    <property type="project" value="UniProtKB-ARBA"/>
</dbReference>
<dbReference type="PATRIC" id="fig|1653479.3.peg.2143"/>
<dbReference type="GO" id="GO:0016757">
    <property type="term" value="F:glycosyltransferase activity"/>
    <property type="evidence" value="ECO:0007669"/>
    <property type="project" value="UniProtKB-KW"/>
</dbReference>
<dbReference type="InterPro" id="IPR028098">
    <property type="entry name" value="Glyco_trans_4-like_N"/>
</dbReference>
<keyword evidence="1" id="KW-0328">Glycosyltransferase</keyword>
<dbReference type="PANTHER" id="PTHR45947:SF3">
    <property type="entry name" value="SULFOQUINOVOSYL TRANSFERASE SQD2"/>
    <property type="match status" value="1"/>
</dbReference>
<evidence type="ECO:0000259" key="3">
    <source>
        <dbReference type="Pfam" id="PF13439"/>
    </source>
</evidence>
<proteinExistence type="predicted"/>
<dbReference type="Proteomes" id="UP000076038">
    <property type="component" value="Chromosome"/>
</dbReference>
<dbReference type="RefSeq" id="WP_162269917.1">
    <property type="nucleotide sequence ID" value="NZ_CP015220.1"/>
</dbReference>
<dbReference type="Pfam" id="PF13692">
    <property type="entry name" value="Glyco_trans_1_4"/>
    <property type="match status" value="1"/>
</dbReference>
<dbReference type="SUPFAM" id="SSF53756">
    <property type="entry name" value="UDP-Glycosyltransferase/glycogen phosphorylase"/>
    <property type="match status" value="1"/>
</dbReference>
<organism evidence="4 5">
    <name type="scientific">Rhodococcoides fascians</name>
    <name type="common">Rhodococcus fascians</name>
    <dbReference type="NCBI Taxonomy" id="1828"/>
    <lineage>
        <taxon>Bacteria</taxon>
        <taxon>Bacillati</taxon>
        <taxon>Actinomycetota</taxon>
        <taxon>Actinomycetes</taxon>
        <taxon>Mycobacteriales</taxon>
        <taxon>Nocardiaceae</taxon>
        <taxon>Rhodococcoides</taxon>
    </lineage>
</organism>
<protein>
    <recommendedName>
        <fullName evidence="3">Glycosyltransferase subfamily 4-like N-terminal domain-containing protein</fullName>
    </recommendedName>
</protein>
<reference evidence="5" key="2">
    <citation type="submission" date="2016-04" db="EMBL/GenBank/DDBJ databases">
        <title>Complete Genome and Plasmid Sequences for Rhodococcus fascians D188 and Draft Sequences for Rhodococcus spp. Isolates PBTS 1 and PBTS 2.</title>
        <authorList>
            <person name="Stamer R."/>
            <person name="Vereecke D."/>
            <person name="Zhang Y."/>
            <person name="Schilkey F."/>
            <person name="Devitt N."/>
            <person name="Randall J."/>
        </authorList>
    </citation>
    <scope>NUCLEOTIDE SEQUENCE [LARGE SCALE GENOMIC DNA]</scope>
    <source>
        <strain evidence="5">PBTS2</strain>
    </source>
</reference>
<reference evidence="4 5" key="1">
    <citation type="journal article" date="2016" name="Genome Announc.">
        <title>Complete Genome and Plasmid Sequences for Rhodococcus fascians D188 and Draft Sequences for Rhodococcus Isolates PBTS 1 and PBTS 2.</title>
        <authorList>
            <person name="Stamler R.A."/>
            <person name="Vereecke D."/>
            <person name="Zhang Y."/>
            <person name="Schilkey F."/>
            <person name="Devitt N."/>
            <person name="Randall J.J."/>
        </authorList>
    </citation>
    <scope>NUCLEOTIDE SEQUENCE [LARGE SCALE GENOMIC DNA]</scope>
    <source>
        <strain evidence="4 5">PBTS2</strain>
    </source>
</reference>